<feature type="compositionally biased region" description="Basic and acidic residues" evidence="1">
    <location>
        <begin position="44"/>
        <end position="57"/>
    </location>
</feature>
<name>A0A897N4E9_9EURY</name>
<feature type="compositionally biased region" description="Basic residues" evidence="1">
    <location>
        <begin position="58"/>
        <end position="68"/>
    </location>
</feature>
<dbReference type="Proteomes" id="UP000663525">
    <property type="component" value="Chromosome"/>
</dbReference>
<feature type="region of interest" description="Disordered" evidence="1">
    <location>
        <begin position="1"/>
        <end position="78"/>
    </location>
</feature>
<proteinExistence type="predicted"/>
<reference evidence="2" key="1">
    <citation type="submission" date="2020-11" db="EMBL/GenBank/DDBJ databases">
        <title>Carbohydrate-dependent, anaerobic sulfur respiration: A novel catabolism in halophilic archaea.</title>
        <authorList>
            <person name="Sorokin D.Y."/>
            <person name="Messina E."/>
            <person name="Smedile F."/>
            <person name="La Cono V."/>
            <person name="Hallsworth J.E."/>
            <person name="Yakimov M.M."/>
        </authorList>
    </citation>
    <scope>NUCLEOTIDE SEQUENCE</scope>
    <source>
        <strain evidence="2">HSR12-1</strain>
    </source>
</reference>
<evidence type="ECO:0000313" key="3">
    <source>
        <dbReference type="Proteomes" id="UP000663525"/>
    </source>
</evidence>
<protein>
    <submittedName>
        <fullName evidence="2">Uncharacterized protein</fullName>
    </submittedName>
</protein>
<gene>
    <name evidence="2" type="ORF">HSR121_1612</name>
</gene>
<dbReference type="EMBL" id="CP064787">
    <property type="protein sequence ID" value="QSG05949.1"/>
    <property type="molecule type" value="Genomic_DNA"/>
</dbReference>
<sequence length="78" mass="8060">MTPETTVTANPAHPAGDDEVPLTEDVLADGGSASGGDAQLGAVCRDDDSGRGSDYRRVIRHGVSRKSRQPNPATRTAA</sequence>
<evidence type="ECO:0000256" key="1">
    <source>
        <dbReference type="SAM" id="MobiDB-lite"/>
    </source>
</evidence>
<dbReference type="AlphaFoldDB" id="A0A897N4E9"/>
<evidence type="ECO:0000313" key="2">
    <source>
        <dbReference type="EMBL" id="QSG05949.1"/>
    </source>
</evidence>
<organism evidence="2 3">
    <name type="scientific">Halapricum desulfuricans</name>
    <dbReference type="NCBI Taxonomy" id="2841257"/>
    <lineage>
        <taxon>Archaea</taxon>
        <taxon>Methanobacteriati</taxon>
        <taxon>Methanobacteriota</taxon>
        <taxon>Stenosarchaea group</taxon>
        <taxon>Halobacteria</taxon>
        <taxon>Halobacteriales</taxon>
        <taxon>Haloarculaceae</taxon>
        <taxon>Halapricum</taxon>
    </lineage>
</organism>
<feature type="compositionally biased region" description="Polar residues" evidence="1">
    <location>
        <begin position="69"/>
        <end position="78"/>
    </location>
</feature>
<feature type="compositionally biased region" description="Low complexity" evidence="1">
    <location>
        <begin position="28"/>
        <end position="42"/>
    </location>
</feature>
<accession>A0A897N4E9</accession>